<feature type="signal peptide" evidence="2">
    <location>
        <begin position="1"/>
        <end position="22"/>
    </location>
</feature>
<dbReference type="AlphaFoldDB" id="A0A2N8UCK2"/>
<protein>
    <submittedName>
        <fullName evidence="3">Uncharacterized protein</fullName>
    </submittedName>
</protein>
<sequence>MRLRTLLLVAVTLLAWAQLVHCTGFDGSFDSLSSLEESDHADDATSLNPPDRHGLSPARIIGTAQHDESMLLHIPRPPPVLTHRPRTGEIRPRGPQGQAGPVSEVKVEPPEPHPMLGPLRVQALDKGKGKLRRAKMEDDEDDVSLPPRAEGEGKKRMLLRGDSSGRAGKVRNTDAGGSKRAAEQAFSPLVQRADAPRLPPTGTGAHPAVPAPAAPDAFLTNLFQSYHTFPHSGLVAPPHTFNYHGLRYGHFPATEPLVEPPAFPFRDPNAGSASVIRPADVRWTFGQVDHRQAASEMARSRYNSVQIRAVMAGEAKRLYQMEADKIHEEIEKHSLPLDTSSEWRDWVREYGGNLLMTQVDPSKMHGLPASAVYGRDTLAVKLHSHNLAEIASIPLSNAHEKWAAKFLVAWWTKYHERLLRMEI</sequence>
<gene>
    <name evidence="3" type="ORF">SRS1_10994</name>
</gene>
<dbReference type="Proteomes" id="UP000239563">
    <property type="component" value="Chromosome VI"/>
</dbReference>
<accession>A0A2N8UCK2</accession>
<feature type="region of interest" description="Disordered" evidence="1">
    <location>
        <begin position="75"/>
        <end position="183"/>
    </location>
</feature>
<evidence type="ECO:0000256" key="2">
    <source>
        <dbReference type="SAM" id="SignalP"/>
    </source>
</evidence>
<reference evidence="3 4" key="1">
    <citation type="submission" date="2017-02" db="EMBL/GenBank/DDBJ databases">
        <authorList>
            <person name="Peterson S.W."/>
        </authorList>
    </citation>
    <scope>NUCLEOTIDE SEQUENCE [LARGE SCALE GENOMIC DNA]</scope>
    <source>
        <strain evidence="3 4">SRS1_H2-8</strain>
    </source>
</reference>
<keyword evidence="2" id="KW-0732">Signal</keyword>
<proteinExistence type="predicted"/>
<dbReference type="EMBL" id="LT795059">
    <property type="protein sequence ID" value="SJX62735.1"/>
    <property type="molecule type" value="Genomic_DNA"/>
</dbReference>
<evidence type="ECO:0000313" key="4">
    <source>
        <dbReference type="Proteomes" id="UP000239563"/>
    </source>
</evidence>
<feature type="chain" id="PRO_5014692648" evidence="2">
    <location>
        <begin position="23"/>
        <end position="423"/>
    </location>
</feature>
<evidence type="ECO:0000313" key="3">
    <source>
        <dbReference type="EMBL" id="SJX62735.1"/>
    </source>
</evidence>
<organism evidence="3 4">
    <name type="scientific">Sporisorium reilianum f. sp. reilianum</name>
    <dbReference type="NCBI Taxonomy" id="72559"/>
    <lineage>
        <taxon>Eukaryota</taxon>
        <taxon>Fungi</taxon>
        <taxon>Dikarya</taxon>
        <taxon>Basidiomycota</taxon>
        <taxon>Ustilaginomycotina</taxon>
        <taxon>Ustilaginomycetes</taxon>
        <taxon>Ustilaginales</taxon>
        <taxon>Ustilaginaceae</taxon>
        <taxon>Sporisorium</taxon>
    </lineage>
</organism>
<name>A0A2N8UCK2_9BASI</name>
<evidence type="ECO:0000256" key="1">
    <source>
        <dbReference type="SAM" id="MobiDB-lite"/>
    </source>
</evidence>